<accession>A0AAW7XAW1</accession>
<evidence type="ECO:0000313" key="1">
    <source>
        <dbReference type="EMBL" id="MDO6424802.1"/>
    </source>
</evidence>
<name>A0AAW7XAW1_9GAMM</name>
<dbReference type="RefSeq" id="WP_216065201.1">
    <property type="nucleotide sequence ID" value="NZ_JAHKPP010000037.1"/>
</dbReference>
<reference evidence="1" key="1">
    <citation type="submission" date="2023-07" db="EMBL/GenBank/DDBJ databases">
        <title>Genome content predicts the carbon catabolic preferences of heterotrophic bacteria.</title>
        <authorList>
            <person name="Gralka M."/>
        </authorList>
    </citation>
    <scope>NUCLEOTIDE SEQUENCE</scope>
    <source>
        <strain evidence="1">I3M17_2</strain>
    </source>
</reference>
<evidence type="ECO:0000313" key="2">
    <source>
        <dbReference type="Proteomes" id="UP001169760"/>
    </source>
</evidence>
<sequence>MAFISPSSWAVEENRLWLPVKYQGLYLPLKRAAQAAESLDRCTKVLQGTIDREQSKPDHPIFRILCKQDSGLTYNEMVDGLTMETLTTIIPVEVVLTPEELEQQRIAEEKRLAEEREANKKRLFKVCDQALKADAEFMTGLHWYYEGYIEPESVEDDVALFALDFDATNPDGKPLQYRAYCSADGIAPPKLRIKKRPANTAKD</sequence>
<dbReference type="AlphaFoldDB" id="A0AAW7XAW1"/>
<proteinExistence type="predicted"/>
<gene>
    <name evidence="1" type="ORF">Q4521_20090</name>
</gene>
<organism evidence="1 2">
    <name type="scientific">Saccharophagus degradans</name>
    <dbReference type="NCBI Taxonomy" id="86304"/>
    <lineage>
        <taxon>Bacteria</taxon>
        <taxon>Pseudomonadati</taxon>
        <taxon>Pseudomonadota</taxon>
        <taxon>Gammaproteobacteria</taxon>
        <taxon>Cellvibrionales</taxon>
        <taxon>Cellvibrionaceae</taxon>
        <taxon>Saccharophagus</taxon>
    </lineage>
</organism>
<protein>
    <submittedName>
        <fullName evidence="1">Uncharacterized protein</fullName>
    </submittedName>
</protein>
<comment type="caution">
    <text evidence="1">The sequence shown here is derived from an EMBL/GenBank/DDBJ whole genome shotgun (WGS) entry which is preliminary data.</text>
</comment>
<dbReference type="EMBL" id="JAUOPB010000018">
    <property type="protein sequence ID" value="MDO6424802.1"/>
    <property type="molecule type" value="Genomic_DNA"/>
</dbReference>
<dbReference type="Proteomes" id="UP001169760">
    <property type="component" value="Unassembled WGS sequence"/>
</dbReference>